<evidence type="ECO:0000256" key="2">
    <source>
        <dbReference type="ARBA" id="ARBA00022840"/>
    </source>
</evidence>
<dbReference type="SUPFAM" id="SSF52540">
    <property type="entry name" value="P-loop containing nucleoside triphosphate hydrolases"/>
    <property type="match status" value="2"/>
</dbReference>
<dbReference type="RefSeq" id="WP_229956317.1">
    <property type="nucleotide sequence ID" value="NZ_BAAAEM010000002.1"/>
</dbReference>
<feature type="domain" description="ABC transporter" evidence="4">
    <location>
        <begin position="7"/>
        <end position="216"/>
    </location>
</feature>
<dbReference type="InterPro" id="IPR017871">
    <property type="entry name" value="ABC_transporter-like_CS"/>
</dbReference>
<dbReference type="PROSITE" id="PS00211">
    <property type="entry name" value="ABC_TRANSPORTER_1"/>
    <property type="match status" value="1"/>
</dbReference>
<evidence type="ECO:0000256" key="1">
    <source>
        <dbReference type="ARBA" id="ARBA00022741"/>
    </source>
</evidence>
<dbReference type="Gene3D" id="1.10.287.380">
    <property type="entry name" value="Valyl-tRNA synthetase, C-terminal domain"/>
    <property type="match status" value="1"/>
</dbReference>
<dbReference type="Pfam" id="PF00005">
    <property type="entry name" value="ABC_tran"/>
    <property type="match status" value="2"/>
</dbReference>
<reference evidence="5 6" key="1">
    <citation type="journal article" date="2019" name="Int. J. Syst. Evol. Microbiol.">
        <title>The Global Catalogue of Microorganisms (GCM) 10K type strain sequencing project: providing services to taxonomists for standard genome sequencing and annotation.</title>
        <authorList>
            <consortium name="The Broad Institute Genomics Platform"/>
            <consortium name="The Broad Institute Genome Sequencing Center for Infectious Disease"/>
            <person name="Wu L."/>
            <person name="Ma J."/>
        </authorList>
    </citation>
    <scope>NUCLEOTIDE SEQUENCE [LARGE SCALE GENOMIC DNA]</scope>
    <source>
        <strain evidence="5 6">JCM 14162</strain>
    </source>
</reference>
<feature type="region of interest" description="Disordered" evidence="3">
    <location>
        <begin position="501"/>
        <end position="527"/>
    </location>
</feature>
<dbReference type="PANTHER" id="PTHR42855:SF1">
    <property type="entry name" value="ABC TRANSPORTER DOMAIN-CONTAINING PROTEIN"/>
    <property type="match status" value="1"/>
</dbReference>
<keyword evidence="1" id="KW-0547">Nucleotide-binding</keyword>
<protein>
    <submittedName>
        <fullName evidence="5">ATP-binding cassette domain-containing protein</fullName>
    </submittedName>
</protein>
<dbReference type="InterPro" id="IPR027417">
    <property type="entry name" value="P-loop_NTPase"/>
</dbReference>
<dbReference type="InterPro" id="IPR003593">
    <property type="entry name" value="AAA+_ATPase"/>
</dbReference>
<evidence type="ECO:0000313" key="5">
    <source>
        <dbReference type="EMBL" id="GAA0472036.1"/>
    </source>
</evidence>
<comment type="caution">
    <text evidence="5">The sequence shown here is derived from an EMBL/GenBank/DDBJ whole genome shotgun (WGS) entry which is preliminary data.</text>
</comment>
<evidence type="ECO:0000313" key="6">
    <source>
        <dbReference type="Proteomes" id="UP001500713"/>
    </source>
</evidence>
<name>A0ABN1AB14_9SPHN</name>
<dbReference type="PANTHER" id="PTHR42855">
    <property type="entry name" value="ABC TRANSPORTER ATP-BINDING SUBUNIT"/>
    <property type="match status" value="1"/>
</dbReference>
<gene>
    <name evidence="5" type="ORF">GCM10009096_11400</name>
</gene>
<dbReference type="CDD" id="cd03221">
    <property type="entry name" value="ABCF_EF-3"/>
    <property type="match status" value="2"/>
</dbReference>
<feature type="compositionally biased region" description="Low complexity" evidence="3">
    <location>
        <begin position="511"/>
        <end position="527"/>
    </location>
</feature>
<dbReference type="InterPro" id="IPR037118">
    <property type="entry name" value="Val-tRNA_synth_C_sf"/>
</dbReference>
<evidence type="ECO:0000259" key="4">
    <source>
        <dbReference type="PROSITE" id="PS50893"/>
    </source>
</evidence>
<sequence>MSQPPIFSYERLALHQGEGWLFQDLDLHVGPRDRLALIGRNGAGKTTLLRLIADQIEPDKGKRMIQPGTNIVMLEQEPDFTPFETLLDFAVSGSPGPAEHEVQSIADQLSTNLSIRADKASGGEKRRAAICRALALEPDLLLLDEPTNHLDLGAIDWLEDWLRRYKGAFITISHDRTFLTRLTKQTIWLDRGALRRQEVGFGSYDAWMEKVHADEAQAAQKIDAKLKLEARWLERGVTARRKRNQGRLEKLYQMRAQRAAMIGPAGTANLKAQSDDVRTKSIIMAENISKAFGEGDAKRTIIRDFSLRIQRGDRIGIVGANGAGKTTLLKMLTGELEPDTGSVTLAKTLNGVFIDQQRSLLESGKSVRDVLADGSDWVDVRGNRKHVQGYLKDFLFAPSLIDAKVGTLSGGEQSRLLLAREFARMSNLLVLDEPTNDLDLETLDLLQEVIADYEGTVLLVSHDRDFLDRTVTVTLGLDGSGRVDIVAGGYAEWEAKRKADGGTFKPKSNNKPAASKPAVKSSSPAKKLSYKDQRDYDLLPGRIEAIDERMAEIATALSDVDLYTKDYAQFEKLTAENAALIEEKDEAEMRWLELAEKVEQLPS</sequence>
<dbReference type="SMART" id="SM00382">
    <property type="entry name" value="AAA"/>
    <property type="match status" value="2"/>
</dbReference>
<dbReference type="InterPro" id="IPR032524">
    <property type="entry name" value="ABC_tran_C"/>
</dbReference>
<accession>A0ABN1AB14</accession>
<dbReference type="Pfam" id="PF16326">
    <property type="entry name" value="ABC_tran_CTD"/>
    <property type="match status" value="1"/>
</dbReference>
<dbReference type="EMBL" id="BAAAEM010000002">
    <property type="protein sequence ID" value="GAA0472036.1"/>
    <property type="molecule type" value="Genomic_DNA"/>
</dbReference>
<keyword evidence="6" id="KW-1185">Reference proteome</keyword>
<dbReference type="GO" id="GO:0005524">
    <property type="term" value="F:ATP binding"/>
    <property type="evidence" value="ECO:0007669"/>
    <property type="project" value="UniProtKB-KW"/>
</dbReference>
<dbReference type="InterPro" id="IPR003439">
    <property type="entry name" value="ABC_transporter-like_ATP-bd"/>
</dbReference>
<feature type="domain" description="ABC transporter" evidence="4">
    <location>
        <begin position="283"/>
        <end position="513"/>
    </location>
</feature>
<keyword evidence="2 5" id="KW-0067">ATP-binding</keyword>
<dbReference type="Gene3D" id="3.40.50.300">
    <property type="entry name" value="P-loop containing nucleotide triphosphate hydrolases"/>
    <property type="match status" value="3"/>
</dbReference>
<dbReference type="InterPro" id="IPR051309">
    <property type="entry name" value="ABCF_ATPase"/>
</dbReference>
<organism evidence="5 6">
    <name type="scientific">Parasphingorhabdus litoris</name>
    <dbReference type="NCBI Taxonomy" id="394733"/>
    <lineage>
        <taxon>Bacteria</taxon>
        <taxon>Pseudomonadati</taxon>
        <taxon>Pseudomonadota</taxon>
        <taxon>Alphaproteobacteria</taxon>
        <taxon>Sphingomonadales</taxon>
        <taxon>Sphingomonadaceae</taxon>
        <taxon>Parasphingorhabdus</taxon>
    </lineage>
</organism>
<evidence type="ECO:0000256" key="3">
    <source>
        <dbReference type="SAM" id="MobiDB-lite"/>
    </source>
</evidence>
<dbReference type="Proteomes" id="UP001500713">
    <property type="component" value="Unassembled WGS sequence"/>
</dbReference>
<dbReference type="PROSITE" id="PS50893">
    <property type="entry name" value="ABC_TRANSPORTER_2"/>
    <property type="match status" value="2"/>
</dbReference>
<proteinExistence type="predicted"/>